<dbReference type="InterPro" id="IPR028098">
    <property type="entry name" value="Glyco_trans_4-like_N"/>
</dbReference>
<protein>
    <recommendedName>
        <fullName evidence="3">Glycosyltransferase subfamily 4-like N-terminal domain-containing protein</fullName>
    </recommendedName>
</protein>
<dbReference type="PANTHER" id="PTHR45947">
    <property type="entry name" value="SULFOQUINOVOSYL TRANSFERASE SQD2"/>
    <property type="match status" value="1"/>
</dbReference>
<dbReference type="CDD" id="cd03801">
    <property type="entry name" value="GT4_PimA-like"/>
    <property type="match status" value="1"/>
</dbReference>
<evidence type="ECO:0000313" key="4">
    <source>
        <dbReference type="EMBL" id="GAA2418037.1"/>
    </source>
</evidence>
<dbReference type="RefSeq" id="WP_344589644.1">
    <property type="nucleotide sequence ID" value="NZ_BAAARW010000012.1"/>
</dbReference>
<proteinExistence type="predicted"/>
<keyword evidence="5" id="KW-1185">Reference proteome</keyword>
<dbReference type="EMBL" id="BAAARW010000012">
    <property type="protein sequence ID" value="GAA2418037.1"/>
    <property type="molecule type" value="Genomic_DNA"/>
</dbReference>
<evidence type="ECO:0000256" key="2">
    <source>
        <dbReference type="ARBA" id="ARBA00022679"/>
    </source>
</evidence>
<keyword evidence="2" id="KW-0808">Transferase</keyword>
<feature type="domain" description="Glycosyltransferase subfamily 4-like N-terminal" evidence="3">
    <location>
        <begin position="12"/>
        <end position="156"/>
    </location>
</feature>
<name>A0ABN3J0Z9_9ACTN</name>
<evidence type="ECO:0000313" key="5">
    <source>
        <dbReference type="Proteomes" id="UP001501231"/>
    </source>
</evidence>
<keyword evidence="1" id="KW-0328">Glycosyltransferase</keyword>
<dbReference type="PANTHER" id="PTHR45947:SF3">
    <property type="entry name" value="SULFOQUINOVOSYL TRANSFERASE SQD2"/>
    <property type="match status" value="1"/>
</dbReference>
<dbReference type="SUPFAM" id="SSF53756">
    <property type="entry name" value="UDP-Glycosyltransferase/glycogen phosphorylase"/>
    <property type="match status" value="1"/>
</dbReference>
<dbReference type="Gene3D" id="3.40.50.2000">
    <property type="entry name" value="Glycogen Phosphorylase B"/>
    <property type="match status" value="2"/>
</dbReference>
<organism evidence="4 5">
    <name type="scientific">Actinomadura vinacea</name>
    <dbReference type="NCBI Taxonomy" id="115336"/>
    <lineage>
        <taxon>Bacteria</taxon>
        <taxon>Bacillati</taxon>
        <taxon>Actinomycetota</taxon>
        <taxon>Actinomycetes</taxon>
        <taxon>Streptosporangiales</taxon>
        <taxon>Thermomonosporaceae</taxon>
        <taxon>Actinomadura</taxon>
    </lineage>
</organism>
<accession>A0ABN3J0Z9</accession>
<comment type="caution">
    <text evidence="4">The sequence shown here is derived from an EMBL/GenBank/DDBJ whole genome shotgun (WGS) entry which is preliminary data.</text>
</comment>
<dbReference type="Pfam" id="PF13439">
    <property type="entry name" value="Glyco_transf_4"/>
    <property type="match status" value="1"/>
</dbReference>
<sequence>MNILVYPHDMRIGGSQLNAIELAASMRALGHRVAMVSEPGPLVERVRDEGIQHFALDPGRRRPAPSTVRRLRALVAARGFDIVHGYEWPPGLEAFHAVRTRRDAAAVCTVMSMAVAPFLPPTLPLVVGTRQIQREVVERRGRRPGAVHLIEPPVDVTANAPGHPSEEFRARFGLDPGPVDIVVVSRLAAELKLEGLLTAIEAVERLPEVRLVIVGDGACRDRVEARAAEANARTGRRAVVLTGQLDDPRPAYAAASVALGMGGSALRAMAFAKPLIVQGERGFFEPLTPETAGMFLEQGWYGVGGAGADRLEAILRPLIGSADRRRELGEFGRALVVERFSLESAARVQERIYREALDTARTGASVPAMRRDAASTVGRVLAYKAERRARRLRGSAALDDFNAVAGKPETVPRGTPG</sequence>
<evidence type="ECO:0000256" key="1">
    <source>
        <dbReference type="ARBA" id="ARBA00022676"/>
    </source>
</evidence>
<reference evidence="4 5" key="1">
    <citation type="journal article" date="2019" name="Int. J. Syst. Evol. Microbiol.">
        <title>The Global Catalogue of Microorganisms (GCM) 10K type strain sequencing project: providing services to taxonomists for standard genome sequencing and annotation.</title>
        <authorList>
            <consortium name="The Broad Institute Genomics Platform"/>
            <consortium name="The Broad Institute Genome Sequencing Center for Infectious Disease"/>
            <person name="Wu L."/>
            <person name="Ma J."/>
        </authorList>
    </citation>
    <scope>NUCLEOTIDE SEQUENCE [LARGE SCALE GENOMIC DNA]</scope>
    <source>
        <strain evidence="4 5">JCM 3325</strain>
    </source>
</reference>
<dbReference type="Proteomes" id="UP001501231">
    <property type="component" value="Unassembled WGS sequence"/>
</dbReference>
<dbReference type="Pfam" id="PF13692">
    <property type="entry name" value="Glyco_trans_1_4"/>
    <property type="match status" value="1"/>
</dbReference>
<dbReference type="InterPro" id="IPR050194">
    <property type="entry name" value="Glycosyltransferase_grp1"/>
</dbReference>
<evidence type="ECO:0000259" key="3">
    <source>
        <dbReference type="Pfam" id="PF13439"/>
    </source>
</evidence>
<gene>
    <name evidence="4" type="ORF">GCM10010191_30820</name>
</gene>